<protein>
    <submittedName>
        <fullName evidence="1">Uncharacterized protein</fullName>
    </submittedName>
</protein>
<name>A0ACC1LL15_9FUNG</name>
<reference evidence="1" key="1">
    <citation type="submission" date="2022-07" db="EMBL/GenBank/DDBJ databases">
        <title>Phylogenomic reconstructions and comparative analyses of Kickxellomycotina fungi.</title>
        <authorList>
            <person name="Reynolds N.K."/>
            <person name="Stajich J.E."/>
            <person name="Barry K."/>
            <person name="Grigoriev I.V."/>
            <person name="Crous P."/>
            <person name="Smith M.E."/>
        </authorList>
    </citation>
    <scope>NUCLEOTIDE SEQUENCE</scope>
    <source>
        <strain evidence="1">CBS 102833</strain>
    </source>
</reference>
<sequence length="120" mass="13614">MSLIERHLSRFRVLTDAAEVVLFERATFLVVCSMTSDKGVPPNKYMTVSQAVKTYRNKCAAVQSTFQRIEIRNKNYSLFVEPFTKSTCILVITSDPEIEPAVTRANIKSAQAHFQDKLLI</sequence>
<evidence type="ECO:0000313" key="2">
    <source>
        <dbReference type="Proteomes" id="UP001140096"/>
    </source>
</evidence>
<proteinExistence type="predicted"/>
<dbReference type="EMBL" id="JANBUP010000559">
    <property type="protein sequence ID" value="KAJ2810997.1"/>
    <property type="molecule type" value="Genomic_DNA"/>
</dbReference>
<comment type="caution">
    <text evidence="1">The sequence shown here is derived from an EMBL/GenBank/DDBJ whole genome shotgun (WGS) entry which is preliminary data.</text>
</comment>
<organism evidence="1 2">
    <name type="scientific">Coemansia furcata</name>
    <dbReference type="NCBI Taxonomy" id="417177"/>
    <lineage>
        <taxon>Eukaryota</taxon>
        <taxon>Fungi</taxon>
        <taxon>Fungi incertae sedis</taxon>
        <taxon>Zoopagomycota</taxon>
        <taxon>Kickxellomycotina</taxon>
        <taxon>Kickxellomycetes</taxon>
        <taxon>Kickxellales</taxon>
        <taxon>Kickxellaceae</taxon>
        <taxon>Coemansia</taxon>
    </lineage>
</organism>
<keyword evidence="2" id="KW-1185">Reference proteome</keyword>
<gene>
    <name evidence="1" type="ORF">H4S07_002340</name>
</gene>
<dbReference type="Proteomes" id="UP001140096">
    <property type="component" value="Unassembled WGS sequence"/>
</dbReference>
<accession>A0ACC1LL15</accession>
<evidence type="ECO:0000313" key="1">
    <source>
        <dbReference type="EMBL" id="KAJ2810997.1"/>
    </source>
</evidence>